<dbReference type="EMBL" id="BMFR01000002">
    <property type="protein sequence ID" value="GGG66730.1"/>
    <property type="molecule type" value="Genomic_DNA"/>
</dbReference>
<keyword evidence="3" id="KW-1185">Reference proteome</keyword>
<dbReference type="Proteomes" id="UP000622860">
    <property type="component" value="Unassembled WGS sequence"/>
</dbReference>
<reference evidence="2" key="1">
    <citation type="journal article" date="2014" name="Int. J. Syst. Evol. Microbiol.">
        <title>Complete genome sequence of Corynebacterium casei LMG S-19264T (=DSM 44701T), isolated from a smear-ripened cheese.</title>
        <authorList>
            <consortium name="US DOE Joint Genome Institute (JGI-PGF)"/>
            <person name="Walter F."/>
            <person name="Albersmeier A."/>
            <person name="Kalinowski J."/>
            <person name="Ruckert C."/>
        </authorList>
    </citation>
    <scope>NUCLEOTIDE SEQUENCE</scope>
    <source>
        <strain evidence="2">CGMCC 1.12754</strain>
    </source>
</reference>
<dbReference type="PANTHER" id="PTHR34351:SF2">
    <property type="entry name" value="DUF58 DOMAIN-CONTAINING PROTEIN"/>
    <property type="match status" value="1"/>
</dbReference>
<evidence type="ECO:0000256" key="1">
    <source>
        <dbReference type="SAM" id="Phobius"/>
    </source>
</evidence>
<evidence type="ECO:0008006" key="4">
    <source>
        <dbReference type="Google" id="ProtNLM"/>
    </source>
</evidence>
<keyword evidence="1" id="KW-1133">Transmembrane helix</keyword>
<dbReference type="RefSeq" id="WP_188454055.1">
    <property type="nucleotide sequence ID" value="NZ_BMFR01000002.1"/>
</dbReference>
<keyword evidence="1" id="KW-0812">Transmembrane</keyword>
<gene>
    <name evidence="2" type="ORF">GCM10011398_07970</name>
</gene>
<evidence type="ECO:0000313" key="3">
    <source>
        <dbReference type="Proteomes" id="UP000622860"/>
    </source>
</evidence>
<keyword evidence="1" id="KW-0472">Membrane</keyword>
<proteinExistence type="predicted"/>
<organism evidence="2 3">
    <name type="scientific">Virgibacillus oceani</name>
    <dbReference type="NCBI Taxonomy" id="1479511"/>
    <lineage>
        <taxon>Bacteria</taxon>
        <taxon>Bacillati</taxon>
        <taxon>Bacillota</taxon>
        <taxon>Bacilli</taxon>
        <taxon>Bacillales</taxon>
        <taxon>Bacillaceae</taxon>
        <taxon>Virgibacillus</taxon>
    </lineage>
</organism>
<reference evidence="2" key="2">
    <citation type="submission" date="2020-09" db="EMBL/GenBank/DDBJ databases">
        <authorList>
            <person name="Sun Q."/>
            <person name="Zhou Y."/>
        </authorList>
    </citation>
    <scope>NUCLEOTIDE SEQUENCE</scope>
    <source>
        <strain evidence="2">CGMCC 1.12754</strain>
    </source>
</reference>
<comment type="caution">
    <text evidence="2">The sequence shown here is derived from an EMBL/GenBank/DDBJ whole genome shotgun (WGS) entry which is preliminary data.</text>
</comment>
<protein>
    <recommendedName>
        <fullName evidence="4">DUF58 domain-containing protein</fullName>
    </recommendedName>
</protein>
<sequence length="403" mass="46914">MIWQKEFGISNDKNYDYLLAAIVVLVVLGFLFKKPILFIVVGLFTAYLLLNKFYDKRIGDKLYLENSHRVLRMFPGDELELTFEFQNRSFFPILNGEFQFQTEQSIEATKYVESSSKYWNQFSLPLSVVGKGKVTVQLPIKAKQRGTSKIKNINYKFPHLFNFDSVTLKYNPFYQLEYVVFPEPIQVKGIEAISYVTPGIQHTNFSPFEDVHSPRGTRDYSYSDPFHQINWKASAKTQELQTNVYDKVVDMSYLFIVNLSTKHSLNMLHKDMEKLLSYTAYLCQYATKKGYPFEMVINARKPGSTPYMNLPEGEGKAHYVHALEMLARIRSQSMIVPLNQMLHRVGQTFYKPKTIILIGQIPNEVNQIIGKWKQTQKNIFQLEQMEDEACLKRLVRDVINHAN</sequence>
<accession>A0A917LZV4</accession>
<evidence type="ECO:0000313" key="2">
    <source>
        <dbReference type="EMBL" id="GGG66730.1"/>
    </source>
</evidence>
<name>A0A917LZV4_9BACI</name>
<dbReference type="PANTHER" id="PTHR34351">
    <property type="entry name" value="SLR1927 PROTEIN-RELATED"/>
    <property type="match status" value="1"/>
</dbReference>
<dbReference type="AlphaFoldDB" id="A0A917LZV4"/>
<feature type="transmembrane region" description="Helical" evidence="1">
    <location>
        <begin position="17"/>
        <end position="50"/>
    </location>
</feature>